<dbReference type="InParanoid" id="A0A3Q7IXR7"/>
<evidence type="ECO:0000313" key="2">
    <source>
        <dbReference type="Proteomes" id="UP000004994"/>
    </source>
</evidence>
<dbReference type="EnsemblPlants" id="Solyc11g050938.1.1">
    <property type="protein sequence ID" value="Solyc11g050938.1.1"/>
    <property type="gene ID" value="Solyc11g050938.1"/>
</dbReference>
<organism evidence="1">
    <name type="scientific">Solanum lycopersicum</name>
    <name type="common">Tomato</name>
    <name type="synonym">Lycopersicon esculentum</name>
    <dbReference type="NCBI Taxonomy" id="4081"/>
    <lineage>
        <taxon>Eukaryota</taxon>
        <taxon>Viridiplantae</taxon>
        <taxon>Streptophyta</taxon>
        <taxon>Embryophyta</taxon>
        <taxon>Tracheophyta</taxon>
        <taxon>Spermatophyta</taxon>
        <taxon>Magnoliopsida</taxon>
        <taxon>eudicotyledons</taxon>
        <taxon>Gunneridae</taxon>
        <taxon>Pentapetalae</taxon>
        <taxon>asterids</taxon>
        <taxon>lamiids</taxon>
        <taxon>Solanales</taxon>
        <taxon>Solanaceae</taxon>
        <taxon>Solanoideae</taxon>
        <taxon>Solaneae</taxon>
        <taxon>Solanum</taxon>
        <taxon>Solanum subgen. Lycopersicon</taxon>
    </lineage>
</organism>
<sequence>MGGADQSPINRSIAGSIQYEDWANVRNVTKFLDKFYELTLKVSSSRSKGQDNEKIILLACDT</sequence>
<name>A0A3Q7IXR7_SOLLC</name>
<dbReference type="AlphaFoldDB" id="A0A3Q7IXR7"/>
<dbReference type="Proteomes" id="UP000004994">
    <property type="component" value="Chromosome 11"/>
</dbReference>
<keyword evidence="2" id="KW-1185">Reference proteome</keyword>
<accession>A0A3Q7IXR7</accession>
<reference evidence="1" key="1">
    <citation type="journal article" date="2012" name="Nature">
        <title>The tomato genome sequence provides insights into fleshy fruit evolution.</title>
        <authorList>
            <consortium name="Tomato Genome Consortium"/>
        </authorList>
    </citation>
    <scope>NUCLEOTIDE SEQUENCE [LARGE SCALE GENOMIC DNA]</scope>
    <source>
        <strain evidence="1">cv. Heinz 1706</strain>
    </source>
</reference>
<protein>
    <submittedName>
        <fullName evidence="1">Uncharacterized protein</fullName>
    </submittedName>
</protein>
<proteinExistence type="predicted"/>
<evidence type="ECO:0000313" key="1">
    <source>
        <dbReference type="EnsemblPlants" id="Solyc11g050938.1.1"/>
    </source>
</evidence>
<reference evidence="1" key="2">
    <citation type="submission" date="2019-01" db="UniProtKB">
        <authorList>
            <consortium name="EnsemblPlants"/>
        </authorList>
    </citation>
    <scope>IDENTIFICATION</scope>
    <source>
        <strain evidence="1">cv. Heinz 1706</strain>
    </source>
</reference>
<dbReference type="Gramene" id="Solyc11g050938.1.1">
    <property type="protein sequence ID" value="Solyc11g050938.1.1"/>
    <property type="gene ID" value="Solyc11g050938.1"/>
</dbReference>